<gene>
    <name evidence="6" type="ORF">H103_08557</name>
</gene>
<evidence type="ECO:0000313" key="6">
    <source>
        <dbReference type="EMBL" id="EZF47828.1"/>
    </source>
</evidence>
<dbReference type="HOGENOM" id="CLU_094283_0_0_1"/>
<dbReference type="GO" id="GO:0003735">
    <property type="term" value="F:structural constituent of ribosome"/>
    <property type="evidence" value="ECO:0007669"/>
    <property type="project" value="InterPro"/>
</dbReference>
<dbReference type="GO" id="GO:0005739">
    <property type="term" value="C:mitochondrion"/>
    <property type="evidence" value="ECO:0007669"/>
    <property type="project" value="UniProtKB-SubCell"/>
</dbReference>
<keyword evidence="4" id="KW-0687">Ribonucleoprotein</keyword>
<reference evidence="6" key="1">
    <citation type="submission" date="2014-02" db="EMBL/GenBank/DDBJ databases">
        <title>The Genome Sequence of Trichophyton rubrum (morphotype fischeri) CBS 288.86.</title>
        <authorList>
            <consortium name="The Broad Institute Genomics Platform"/>
            <person name="Cuomo C.A."/>
            <person name="White T.C."/>
            <person name="Graser Y."/>
            <person name="Martinez-Rossi N."/>
            <person name="Heitman J."/>
            <person name="Young S.K."/>
            <person name="Zeng Q."/>
            <person name="Gargeya S."/>
            <person name="Abouelleil A."/>
            <person name="Alvarado L."/>
            <person name="Chapman S.B."/>
            <person name="Gainer-Dewar J."/>
            <person name="Goldberg J."/>
            <person name="Griggs A."/>
            <person name="Gujja S."/>
            <person name="Hansen M."/>
            <person name="Howarth C."/>
            <person name="Imamovic A."/>
            <person name="Larimer J."/>
            <person name="Martinez D."/>
            <person name="Murphy C."/>
            <person name="Pearson M.D."/>
            <person name="Persinoti G."/>
            <person name="Poon T."/>
            <person name="Priest M."/>
            <person name="Roberts A.D."/>
            <person name="Saif S."/>
            <person name="Shea T.D."/>
            <person name="Sykes S.N."/>
            <person name="Wortman J."/>
            <person name="Nusbaum C."/>
            <person name="Birren B."/>
        </authorList>
    </citation>
    <scope>NUCLEOTIDE SEQUENCE [LARGE SCALE GENOMIC DNA]</scope>
    <source>
        <strain evidence="6">CBS 288.86</strain>
    </source>
</reference>
<proteinExistence type="predicted"/>
<accession>A0A022VPY7</accession>
<dbReference type="EMBL" id="KK207940">
    <property type="protein sequence ID" value="EZF47828.1"/>
    <property type="molecule type" value="Genomic_DNA"/>
</dbReference>
<sequence>MVSILRRMRALKARLLHIRVGLGAAVLPAQSANGTSTIPQVTRLHLTYYKNMHEGHHGARRFWRLCLPRLKYYNPGVGMTVKQLDDEAGPAILSIYSAKPSDGSAAATTGALDSYAPPPTESEIVKAIDVKGKDVEQIWAAFKAATKAENVPVAEEDKKEMELQEQLNAQSEIDRQRVAMVRKAKKDQEAMLEAAKAAVAKQREE</sequence>
<dbReference type="GO" id="GO:1990904">
    <property type="term" value="C:ribonucleoprotein complex"/>
    <property type="evidence" value="ECO:0007669"/>
    <property type="project" value="UniProtKB-KW"/>
</dbReference>
<dbReference type="AlphaFoldDB" id="A0A022VPY7"/>
<dbReference type="OrthoDB" id="1696305at2759"/>
<dbReference type="Proteomes" id="UP000023758">
    <property type="component" value="Unassembled WGS sequence"/>
</dbReference>
<dbReference type="InterPro" id="IPR036249">
    <property type="entry name" value="Thioredoxin-like_sf"/>
</dbReference>
<dbReference type="InterPro" id="IPR040049">
    <property type="entry name" value="Ribosomal_mS25/mL61"/>
</dbReference>
<evidence type="ECO:0000256" key="1">
    <source>
        <dbReference type="ARBA" id="ARBA00004173"/>
    </source>
</evidence>
<protein>
    <recommendedName>
        <fullName evidence="5">Ribosomal protein/NADH dehydrogenase domain-containing protein</fullName>
    </recommendedName>
</protein>
<dbReference type="InterPro" id="IPR007741">
    <property type="entry name" value="Ribosomal_mL43/mS25/NADH_DH"/>
</dbReference>
<evidence type="ECO:0000259" key="5">
    <source>
        <dbReference type="SMART" id="SM00916"/>
    </source>
</evidence>
<evidence type="ECO:0000256" key="4">
    <source>
        <dbReference type="ARBA" id="ARBA00023274"/>
    </source>
</evidence>
<evidence type="ECO:0000256" key="2">
    <source>
        <dbReference type="ARBA" id="ARBA00022980"/>
    </source>
</evidence>
<dbReference type="SUPFAM" id="SSF52833">
    <property type="entry name" value="Thioredoxin-like"/>
    <property type="match status" value="1"/>
</dbReference>
<evidence type="ECO:0000256" key="3">
    <source>
        <dbReference type="ARBA" id="ARBA00023128"/>
    </source>
</evidence>
<organism evidence="6">
    <name type="scientific">Trichophyton rubrum CBS 288.86</name>
    <dbReference type="NCBI Taxonomy" id="1215330"/>
    <lineage>
        <taxon>Eukaryota</taxon>
        <taxon>Fungi</taxon>
        <taxon>Dikarya</taxon>
        <taxon>Ascomycota</taxon>
        <taxon>Pezizomycotina</taxon>
        <taxon>Eurotiomycetes</taxon>
        <taxon>Eurotiomycetidae</taxon>
        <taxon>Onygenales</taxon>
        <taxon>Arthrodermataceae</taxon>
        <taxon>Trichophyton</taxon>
    </lineage>
</organism>
<comment type="subcellular location">
    <subcellularLocation>
        <location evidence="1">Mitochondrion</location>
    </subcellularLocation>
</comment>
<keyword evidence="3" id="KW-0496">Mitochondrion</keyword>
<dbReference type="GO" id="GO:0005840">
    <property type="term" value="C:ribosome"/>
    <property type="evidence" value="ECO:0007669"/>
    <property type="project" value="UniProtKB-KW"/>
</dbReference>
<feature type="domain" description="Ribosomal protein/NADH dehydrogenase" evidence="5">
    <location>
        <begin position="51"/>
        <end position="149"/>
    </location>
</feature>
<dbReference type="SMART" id="SM00916">
    <property type="entry name" value="L51_S25_CI-B8"/>
    <property type="match status" value="1"/>
</dbReference>
<dbReference type="PANTHER" id="PTHR13274:SF2">
    <property type="entry name" value="SMALL RIBOSOMAL SUBUNIT PROTEIN MS25"/>
    <property type="match status" value="1"/>
</dbReference>
<dbReference type="PANTHER" id="PTHR13274">
    <property type="entry name" value="MITOCHONDRIAL RIBOSOMAL PROTEIN S25"/>
    <property type="match status" value="1"/>
</dbReference>
<name>A0A022VPY7_TRIRU</name>
<keyword evidence="2" id="KW-0689">Ribosomal protein</keyword>